<dbReference type="NCBIfam" id="TIGR00689">
    <property type="entry name" value="rpiB_lacA_lacB"/>
    <property type="match status" value="1"/>
</dbReference>
<dbReference type="InterPro" id="IPR004785">
    <property type="entry name" value="RpiB"/>
</dbReference>
<dbReference type="Proteomes" id="UP001162131">
    <property type="component" value="Unassembled WGS sequence"/>
</dbReference>
<dbReference type="NCBIfam" id="NF004051">
    <property type="entry name" value="PRK05571.1"/>
    <property type="match status" value="1"/>
</dbReference>
<keyword evidence="1" id="KW-0413">Isomerase</keyword>
<dbReference type="Pfam" id="PF02502">
    <property type="entry name" value="LacAB_rpiB"/>
    <property type="match status" value="1"/>
</dbReference>
<protein>
    <recommendedName>
        <fullName evidence="4">Ribose-5-phosphate isomerase</fullName>
    </recommendedName>
</protein>
<dbReference type="InterPro" id="IPR003500">
    <property type="entry name" value="RpiB_LacA_LacB"/>
</dbReference>
<reference evidence="2" key="1">
    <citation type="submission" date="2021-09" db="EMBL/GenBank/DDBJ databases">
        <authorList>
            <consortium name="AG Swart"/>
            <person name="Singh M."/>
            <person name="Singh A."/>
            <person name="Seah K."/>
            <person name="Emmerich C."/>
        </authorList>
    </citation>
    <scope>NUCLEOTIDE SEQUENCE</scope>
    <source>
        <strain evidence="2">ATCC30299</strain>
    </source>
</reference>
<name>A0AAU9J1Y7_9CILI</name>
<sequence>MESLVIAAGCDHAGINFKQQLIQHMQSKDATIIDVGCFPGEVVDYPIYAKAVCDKINQNQAQYGLIVCGGGMASSMAANKFLGIRCALCHDYWTAETSRKKYNCNVIALGERTMSYWVAEEIVDIFFATKFDSCEDNRRRINLIDSLI</sequence>
<evidence type="ECO:0000256" key="1">
    <source>
        <dbReference type="ARBA" id="ARBA00023235"/>
    </source>
</evidence>
<dbReference type="EMBL" id="CAJZBQ010000024">
    <property type="protein sequence ID" value="CAG9319864.1"/>
    <property type="molecule type" value="Genomic_DNA"/>
</dbReference>
<keyword evidence="3" id="KW-1185">Reference proteome</keyword>
<comment type="caution">
    <text evidence="2">The sequence shown here is derived from an EMBL/GenBank/DDBJ whole genome shotgun (WGS) entry which is preliminary data.</text>
</comment>
<dbReference type="SUPFAM" id="SSF89623">
    <property type="entry name" value="Ribose/Galactose isomerase RpiB/AlsB"/>
    <property type="match status" value="1"/>
</dbReference>
<dbReference type="PANTHER" id="PTHR30345">
    <property type="entry name" value="RIBOSE-5-PHOSPHATE ISOMERASE B"/>
    <property type="match status" value="1"/>
</dbReference>
<proteinExistence type="predicted"/>
<dbReference type="Gene3D" id="3.40.1400.10">
    <property type="entry name" value="Sugar-phosphate isomerase, RpiB/LacA/LacB"/>
    <property type="match status" value="1"/>
</dbReference>
<evidence type="ECO:0008006" key="4">
    <source>
        <dbReference type="Google" id="ProtNLM"/>
    </source>
</evidence>
<evidence type="ECO:0000313" key="3">
    <source>
        <dbReference type="Proteomes" id="UP001162131"/>
    </source>
</evidence>
<dbReference type="NCBIfam" id="TIGR01120">
    <property type="entry name" value="rpiB"/>
    <property type="match status" value="1"/>
</dbReference>
<dbReference type="GO" id="GO:0005975">
    <property type="term" value="P:carbohydrate metabolic process"/>
    <property type="evidence" value="ECO:0007669"/>
    <property type="project" value="InterPro"/>
</dbReference>
<dbReference type="AlphaFoldDB" id="A0AAU9J1Y7"/>
<evidence type="ECO:0000313" key="2">
    <source>
        <dbReference type="EMBL" id="CAG9319864.1"/>
    </source>
</evidence>
<accession>A0AAU9J1Y7</accession>
<dbReference type="InterPro" id="IPR036569">
    <property type="entry name" value="RpiB_LacA_LacB_sf"/>
</dbReference>
<dbReference type="PIRSF" id="PIRSF005384">
    <property type="entry name" value="RpiB_LacA_B"/>
    <property type="match status" value="1"/>
</dbReference>
<dbReference type="PANTHER" id="PTHR30345:SF0">
    <property type="entry name" value="DNA DAMAGE-REPAIR_TOLERATION PROTEIN DRT102"/>
    <property type="match status" value="1"/>
</dbReference>
<dbReference type="GO" id="GO:0016853">
    <property type="term" value="F:isomerase activity"/>
    <property type="evidence" value="ECO:0007669"/>
    <property type="project" value="UniProtKB-KW"/>
</dbReference>
<organism evidence="2 3">
    <name type="scientific">Blepharisma stoltei</name>
    <dbReference type="NCBI Taxonomy" id="1481888"/>
    <lineage>
        <taxon>Eukaryota</taxon>
        <taxon>Sar</taxon>
        <taxon>Alveolata</taxon>
        <taxon>Ciliophora</taxon>
        <taxon>Postciliodesmatophora</taxon>
        <taxon>Heterotrichea</taxon>
        <taxon>Heterotrichida</taxon>
        <taxon>Blepharismidae</taxon>
        <taxon>Blepharisma</taxon>
    </lineage>
</organism>
<gene>
    <name evidence="2" type="ORF">BSTOLATCC_MIC25109</name>
</gene>